<feature type="region of interest" description="Disordered" evidence="6">
    <location>
        <begin position="45"/>
        <end position="119"/>
    </location>
</feature>
<organism evidence="8 9">
    <name type="scientific">Hondaea fermentalgiana</name>
    <dbReference type="NCBI Taxonomy" id="2315210"/>
    <lineage>
        <taxon>Eukaryota</taxon>
        <taxon>Sar</taxon>
        <taxon>Stramenopiles</taxon>
        <taxon>Bigyra</taxon>
        <taxon>Labyrinthulomycetes</taxon>
        <taxon>Thraustochytrida</taxon>
        <taxon>Thraustochytriidae</taxon>
        <taxon>Hondaea</taxon>
    </lineage>
</organism>
<dbReference type="InterPro" id="IPR044825">
    <property type="entry name" value="GLK1/2-like"/>
</dbReference>
<evidence type="ECO:0000313" key="9">
    <source>
        <dbReference type="Proteomes" id="UP000241890"/>
    </source>
</evidence>
<feature type="region of interest" description="Disordered" evidence="6">
    <location>
        <begin position="1"/>
        <end position="33"/>
    </location>
</feature>
<protein>
    <submittedName>
        <fullName evidence="8">Two-component response regulator ORR24</fullName>
    </submittedName>
</protein>
<dbReference type="InterPro" id="IPR009057">
    <property type="entry name" value="Homeodomain-like_sf"/>
</dbReference>
<proteinExistence type="predicted"/>
<keyword evidence="5" id="KW-0539">Nucleus</keyword>
<dbReference type="Gene3D" id="1.10.10.60">
    <property type="entry name" value="Homeodomain-like"/>
    <property type="match status" value="1"/>
</dbReference>
<dbReference type="GO" id="GO:0003677">
    <property type="term" value="F:DNA binding"/>
    <property type="evidence" value="ECO:0007669"/>
    <property type="project" value="UniProtKB-KW"/>
</dbReference>
<evidence type="ECO:0000256" key="1">
    <source>
        <dbReference type="ARBA" id="ARBA00004123"/>
    </source>
</evidence>
<dbReference type="SUPFAM" id="SSF46689">
    <property type="entry name" value="Homeodomain-like"/>
    <property type="match status" value="1"/>
</dbReference>
<evidence type="ECO:0000256" key="3">
    <source>
        <dbReference type="ARBA" id="ARBA00023125"/>
    </source>
</evidence>
<dbReference type="PANTHER" id="PTHR31312">
    <property type="entry name" value="TRANSCRIPTION ACTIVATOR GLK1"/>
    <property type="match status" value="1"/>
</dbReference>
<reference evidence="8 9" key="1">
    <citation type="submission" date="2017-12" db="EMBL/GenBank/DDBJ databases">
        <title>Sequencing, de novo assembly and annotation of complete genome of a new Thraustochytrid species, strain FCC1311.</title>
        <authorList>
            <person name="Sedici K."/>
            <person name="Godart F."/>
            <person name="Aiese Cigliano R."/>
            <person name="Sanseverino W."/>
            <person name="Barakat M."/>
            <person name="Ortet P."/>
            <person name="Marechal E."/>
            <person name="Cagnac O."/>
            <person name="Amato A."/>
        </authorList>
    </citation>
    <scope>NUCLEOTIDE SEQUENCE [LARGE SCALE GENOMIC DNA]</scope>
</reference>
<keyword evidence="4" id="KW-0804">Transcription</keyword>
<evidence type="ECO:0000313" key="8">
    <source>
        <dbReference type="EMBL" id="GBG33019.1"/>
    </source>
</evidence>
<dbReference type="OrthoDB" id="60033at2759"/>
<dbReference type="InParanoid" id="A0A2R5GRT6"/>
<comment type="caution">
    <text evidence="8">The sequence shown here is derived from an EMBL/GenBank/DDBJ whole genome shotgun (WGS) entry which is preliminary data.</text>
</comment>
<feature type="compositionally biased region" description="Basic residues" evidence="6">
    <location>
        <begin position="1"/>
        <end position="12"/>
    </location>
</feature>
<dbReference type="InterPro" id="IPR006447">
    <property type="entry name" value="Myb_dom_plants"/>
</dbReference>
<dbReference type="AlphaFoldDB" id="A0A2R5GRT6"/>
<feature type="transmembrane region" description="Helical" evidence="7">
    <location>
        <begin position="294"/>
        <end position="315"/>
    </location>
</feature>
<dbReference type="GO" id="GO:0003700">
    <property type="term" value="F:DNA-binding transcription factor activity"/>
    <property type="evidence" value="ECO:0007669"/>
    <property type="project" value="InterPro"/>
</dbReference>
<keyword evidence="7" id="KW-1133">Transmembrane helix</keyword>
<name>A0A2R5GRT6_9STRA</name>
<feature type="transmembrane region" description="Helical" evidence="7">
    <location>
        <begin position="321"/>
        <end position="343"/>
    </location>
</feature>
<gene>
    <name evidence="8" type="ORF">FCC1311_092432</name>
</gene>
<evidence type="ECO:0000256" key="6">
    <source>
        <dbReference type="SAM" id="MobiDB-lite"/>
    </source>
</evidence>
<keyword evidence="9" id="KW-1185">Reference proteome</keyword>
<evidence type="ECO:0000256" key="4">
    <source>
        <dbReference type="ARBA" id="ARBA00023163"/>
    </source>
</evidence>
<evidence type="ECO:0000256" key="5">
    <source>
        <dbReference type="ARBA" id="ARBA00023242"/>
    </source>
</evidence>
<keyword evidence="7" id="KW-0812">Transmembrane</keyword>
<keyword evidence="2" id="KW-0805">Transcription regulation</keyword>
<comment type="subcellular location">
    <subcellularLocation>
        <location evidence="1">Nucleus</location>
    </subcellularLocation>
</comment>
<dbReference type="GO" id="GO:0005634">
    <property type="term" value="C:nucleus"/>
    <property type="evidence" value="ECO:0007669"/>
    <property type="project" value="UniProtKB-SubCell"/>
</dbReference>
<evidence type="ECO:0000256" key="2">
    <source>
        <dbReference type="ARBA" id="ARBA00023015"/>
    </source>
</evidence>
<sequence length="377" mass="40731">MMKTARVNKKRVREADAEPAGPKAKRCTDCTSTESVDRCESIFHEAGAKAPSGPDDGEIELATGPTAAASATAAAGNLAKASRGAKASKSSASVTSAEEAGASKGGPTNASGGAAKSKSRRLVWNERMHVKFLSIIFDIGLEHASPRKILDRWGLFERGSLDSGHVKSHLQKYRSNSKRTKEVFSEQLEAALKQACDDQINVQHSYPFPRGTKTPISALDMKAIMDEDHDCPFVPCPSIEDMQKGLIMQRPHSFADPHENGEPCLHQGALDPVGPTSSIALVSISAMTNISCTCASTMLTFMVITVTIITTTMLMDMEICIIPATATVMFCMLMAVAMVILMMKPCPMPFLRTASSVFSHPPPSLRRLKNHRLLREQ</sequence>
<dbReference type="Proteomes" id="UP000241890">
    <property type="component" value="Unassembled WGS sequence"/>
</dbReference>
<dbReference type="NCBIfam" id="TIGR01557">
    <property type="entry name" value="myb_SHAQKYF"/>
    <property type="match status" value="1"/>
</dbReference>
<dbReference type="EMBL" id="BEYU01000139">
    <property type="protein sequence ID" value="GBG33019.1"/>
    <property type="molecule type" value="Genomic_DNA"/>
</dbReference>
<dbReference type="PANTHER" id="PTHR31312:SF1">
    <property type="entry name" value="TRANSCRIPTION ACTIVATOR GLK1"/>
    <property type="match status" value="1"/>
</dbReference>
<dbReference type="GO" id="GO:0045893">
    <property type="term" value="P:positive regulation of DNA-templated transcription"/>
    <property type="evidence" value="ECO:0007669"/>
    <property type="project" value="InterPro"/>
</dbReference>
<accession>A0A2R5GRT6</accession>
<keyword evidence="3" id="KW-0238">DNA-binding</keyword>
<keyword evidence="7" id="KW-0472">Membrane</keyword>
<evidence type="ECO:0000256" key="7">
    <source>
        <dbReference type="SAM" id="Phobius"/>
    </source>
</evidence>
<feature type="compositionally biased region" description="Low complexity" evidence="6">
    <location>
        <begin position="61"/>
        <end position="102"/>
    </location>
</feature>